<name>A0A8J5FXN2_ZINOF</name>
<protein>
    <recommendedName>
        <fullName evidence="3">Peptidase A1 domain-containing protein</fullName>
    </recommendedName>
</protein>
<comment type="caution">
    <text evidence="1">The sequence shown here is derived from an EMBL/GenBank/DDBJ whole genome shotgun (WGS) entry which is preliminary data.</text>
</comment>
<reference evidence="1 2" key="1">
    <citation type="submission" date="2020-08" db="EMBL/GenBank/DDBJ databases">
        <title>Plant Genome Project.</title>
        <authorList>
            <person name="Zhang R.-G."/>
        </authorList>
    </citation>
    <scope>NUCLEOTIDE SEQUENCE [LARGE SCALE GENOMIC DNA]</scope>
    <source>
        <tissue evidence="1">Rhizome</tissue>
    </source>
</reference>
<evidence type="ECO:0000313" key="2">
    <source>
        <dbReference type="Proteomes" id="UP000734854"/>
    </source>
</evidence>
<dbReference type="EMBL" id="JACMSC010000012">
    <property type="protein sequence ID" value="KAG6495796.1"/>
    <property type="molecule type" value="Genomic_DNA"/>
</dbReference>
<evidence type="ECO:0000313" key="1">
    <source>
        <dbReference type="EMBL" id="KAG6495796.1"/>
    </source>
</evidence>
<evidence type="ECO:0008006" key="3">
    <source>
        <dbReference type="Google" id="ProtNLM"/>
    </source>
</evidence>
<proteinExistence type="predicted"/>
<dbReference type="InterPro" id="IPR021109">
    <property type="entry name" value="Peptidase_aspartic_dom_sf"/>
</dbReference>
<dbReference type="Proteomes" id="UP000734854">
    <property type="component" value="Unassembled WGS sequence"/>
</dbReference>
<sequence>MAKLTCLKGKLRFLDEQHFQHISEKTARARELEEAQLGSWSAHVHRGLGVGWGGVDKGNVCLGVLNGTEVHDGSTVILGDISLRGKLVVYDNTQQKIGWVQSECAKPQKSTGFAFFV</sequence>
<dbReference type="SUPFAM" id="SSF50630">
    <property type="entry name" value="Acid proteases"/>
    <property type="match status" value="1"/>
</dbReference>
<keyword evidence="2" id="KW-1185">Reference proteome</keyword>
<dbReference type="Gene3D" id="2.40.70.10">
    <property type="entry name" value="Acid Proteases"/>
    <property type="match status" value="1"/>
</dbReference>
<accession>A0A8J5FXN2</accession>
<organism evidence="1 2">
    <name type="scientific">Zingiber officinale</name>
    <name type="common">Ginger</name>
    <name type="synonym">Amomum zingiber</name>
    <dbReference type="NCBI Taxonomy" id="94328"/>
    <lineage>
        <taxon>Eukaryota</taxon>
        <taxon>Viridiplantae</taxon>
        <taxon>Streptophyta</taxon>
        <taxon>Embryophyta</taxon>
        <taxon>Tracheophyta</taxon>
        <taxon>Spermatophyta</taxon>
        <taxon>Magnoliopsida</taxon>
        <taxon>Liliopsida</taxon>
        <taxon>Zingiberales</taxon>
        <taxon>Zingiberaceae</taxon>
        <taxon>Zingiber</taxon>
    </lineage>
</organism>
<dbReference type="AlphaFoldDB" id="A0A8J5FXN2"/>
<gene>
    <name evidence="1" type="ORF">ZIOFF_043624</name>
</gene>